<evidence type="ECO:0000313" key="2">
    <source>
        <dbReference type="EMBL" id="RYU93021.1"/>
    </source>
</evidence>
<gene>
    <name evidence="2" type="ORF">EWM59_24210</name>
</gene>
<name>A0A4Q5LTR2_9BACT</name>
<dbReference type="OrthoDB" id="8481699at2"/>
<evidence type="ECO:0000256" key="1">
    <source>
        <dbReference type="SAM" id="SignalP"/>
    </source>
</evidence>
<feature type="signal peptide" evidence="1">
    <location>
        <begin position="1"/>
        <end position="19"/>
    </location>
</feature>
<reference evidence="2 3" key="1">
    <citation type="submission" date="2019-02" db="EMBL/GenBank/DDBJ databases">
        <title>Bacterial novel species Emticicia sp. 17J42-9 isolated from soil.</title>
        <authorList>
            <person name="Jung H.-Y."/>
        </authorList>
    </citation>
    <scope>NUCLEOTIDE SEQUENCE [LARGE SCALE GENOMIC DNA]</scope>
    <source>
        <strain evidence="2 3">17J42-9</strain>
    </source>
</reference>
<evidence type="ECO:0008006" key="4">
    <source>
        <dbReference type="Google" id="ProtNLM"/>
    </source>
</evidence>
<accession>A0A4Q5LTR2</accession>
<dbReference type="SUPFAM" id="SSF54909">
    <property type="entry name" value="Dimeric alpha+beta barrel"/>
    <property type="match status" value="1"/>
</dbReference>
<sequence length="152" mass="17007">MYKFFLIVFLVAFAAVAQAQTPNPKFKQALADSLGADEYGMKMYTLVILKTGTNQTTDKAVLDSLFSGHMMNMGRMESMGKLIVAGPLSKNALNYRGIFILNTKTVEETRALLDTDPAIKAKVFDVEIFPWYGSAALPLYMKHHDEVKKKDF</sequence>
<dbReference type="EMBL" id="SEWF01000060">
    <property type="protein sequence ID" value="RYU93021.1"/>
    <property type="molecule type" value="Genomic_DNA"/>
</dbReference>
<dbReference type="AlphaFoldDB" id="A0A4Q5LTR2"/>
<keyword evidence="1" id="KW-0732">Signal</keyword>
<organism evidence="2 3">
    <name type="scientific">Emticicia agri</name>
    <dbReference type="NCBI Taxonomy" id="2492393"/>
    <lineage>
        <taxon>Bacteria</taxon>
        <taxon>Pseudomonadati</taxon>
        <taxon>Bacteroidota</taxon>
        <taxon>Cytophagia</taxon>
        <taxon>Cytophagales</taxon>
        <taxon>Leadbetterellaceae</taxon>
        <taxon>Emticicia</taxon>
    </lineage>
</organism>
<dbReference type="Gene3D" id="3.30.70.1060">
    <property type="entry name" value="Dimeric alpha+beta barrel"/>
    <property type="match status" value="1"/>
</dbReference>
<keyword evidence="3" id="KW-1185">Reference proteome</keyword>
<feature type="chain" id="PRO_5020548952" description="YCII-related domain-containing protein" evidence="1">
    <location>
        <begin position="20"/>
        <end position="152"/>
    </location>
</feature>
<dbReference type="RefSeq" id="WP_130023831.1">
    <property type="nucleotide sequence ID" value="NZ_SEWF01000060.1"/>
</dbReference>
<dbReference type="InterPro" id="IPR011008">
    <property type="entry name" value="Dimeric_a/b-barrel"/>
</dbReference>
<comment type="caution">
    <text evidence="2">The sequence shown here is derived from an EMBL/GenBank/DDBJ whole genome shotgun (WGS) entry which is preliminary data.</text>
</comment>
<proteinExistence type="predicted"/>
<protein>
    <recommendedName>
        <fullName evidence="4">YCII-related domain-containing protein</fullName>
    </recommendedName>
</protein>
<evidence type="ECO:0000313" key="3">
    <source>
        <dbReference type="Proteomes" id="UP000293162"/>
    </source>
</evidence>
<dbReference type="Proteomes" id="UP000293162">
    <property type="component" value="Unassembled WGS sequence"/>
</dbReference>